<reference evidence="1 2" key="1">
    <citation type="journal article" date="2015" name="Stand. Genomic Sci.">
        <title>Genomic Encyclopedia of Bacterial and Archaeal Type Strains, Phase III: the genomes of soil and plant-associated and newly described type strains.</title>
        <authorList>
            <person name="Whitman W.B."/>
            <person name="Woyke T."/>
            <person name="Klenk H.P."/>
            <person name="Zhou Y."/>
            <person name="Lilburn T.G."/>
            <person name="Beck B.J."/>
            <person name="De Vos P."/>
            <person name="Vandamme P."/>
            <person name="Eisen J.A."/>
            <person name="Garrity G."/>
            <person name="Hugenholtz P."/>
            <person name="Kyrpides N.C."/>
        </authorList>
    </citation>
    <scope>NUCLEOTIDE SEQUENCE [LARGE SCALE GENOMIC DNA]</scope>
    <source>
        <strain evidence="1 2">CGMCC 1.6858</strain>
    </source>
</reference>
<organism evidence="1 2">
    <name type="scientific">Pseudomonas duriflava</name>
    <dbReference type="NCBI Taxonomy" id="459528"/>
    <lineage>
        <taxon>Bacteria</taxon>
        <taxon>Pseudomonadati</taxon>
        <taxon>Pseudomonadota</taxon>
        <taxon>Gammaproteobacteria</taxon>
        <taxon>Pseudomonadales</taxon>
        <taxon>Pseudomonadaceae</taxon>
        <taxon>Pseudomonas</taxon>
    </lineage>
</organism>
<proteinExistence type="predicted"/>
<dbReference type="AlphaFoldDB" id="A0A562Q1F7"/>
<evidence type="ECO:0000313" key="2">
    <source>
        <dbReference type="Proteomes" id="UP000316905"/>
    </source>
</evidence>
<evidence type="ECO:0000313" key="1">
    <source>
        <dbReference type="EMBL" id="TWI50494.1"/>
    </source>
</evidence>
<name>A0A562Q1F7_9PSED</name>
<comment type="caution">
    <text evidence="1">The sequence shown here is derived from an EMBL/GenBank/DDBJ whole genome shotgun (WGS) entry which is preliminary data.</text>
</comment>
<sequence>MPVGRDTFRAEWAKESVSRESERHLLILSGSAVAPMTTSNLPPSQIQAALQANKRDGIGSFLSMALLVP</sequence>
<dbReference type="Proteomes" id="UP000316905">
    <property type="component" value="Unassembled WGS sequence"/>
</dbReference>
<accession>A0A562Q1F7</accession>
<gene>
    <name evidence="1" type="ORF">IQ22_03888</name>
</gene>
<dbReference type="EMBL" id="VLKY01000015">
    <property type="protein sequence ID" value="TWI50494.1"/>
    <property type="molecule type" value="Genomic_DNA"/>
</dbReference>
<protein>
    <submittedName>
        <fullName evidence="1">Uncharacterized protein</fullName>
    </submittedName>
</protein>
<keyword evidence="2" id="KW-1185">Reference proteome</keyword>